<feature type="transmembrane region" description="Helical" evidence="3">
    <location>
        <begin position="202"/>
        <end position="225"/>
    </location>
</feature>
<feature type="transmembrane region" description="Helical" evidence="3">
    <location>
        <begin position="452"/>
        <end position="472"/>
    </location>
</feature>
<keyword evidence="3" id="KW-0630">Potassium</keyword>
<keyword evidence="3" id="KW-0812">Transmembrane</keyword>
<dbReference type="PANTHER" id="PTHR30540:SF98">
    <property type="entry name" value="POTASSIUM TRANSPORTER 6"/>
    <property type="match status" value="1"/>
</dbReference>
<feature type="transmembrane region" description="Helical" evidence="3">
    <location>
        <begin position="237"/>
        <end position="259"/>
    </location>
</feature>
<evidence type="ECO:0000259" key="4">
    <source>
        <dbReference type="Pfam" id="PF02705"/>
    </source>
</evidence>
<evidence type="ECO:0000256" key="2">
    <source>
        <dbReference type="ARBA" id="ARBA00008440"/>
    </source>
</evidence>
<keyword evidence="3" id="KW-0633">Potassium transport</keyword>
<keyword evidence="6" id="KW-1185">Reference proteome</keyword>
<feature type="transmembrane region" description="Helical" evidence="3">
    <location>
        <begin position="371"/>
        <end position="389"/>
    </location>
</feature>
<gene>
    <name evidence="5" type="ORF">ES319_D04G207500v1</name>
</gene>
<dbReference type="Pfam" id="PF02705">
    <property type="entry name" value="K_trans"/>
    <property type="match status" value="1"/>
</dbReference>
<feature type="transmembrane region" description="Helical" evidence="3">
    <location>
        <begin position="176"/>
        <end position="195"/>
    </location>
</feature>
<name>A0A5J5RYU8_GOSBA</name>
<keyword evidence="3" id="KW-0472">Membrane</keyword>
<feature type="transmembrane region" description="Helical" evidence="3">
    <location>
        <begin position="423"/>
        <end position="446"/>
    </location>
</feature>
<feature type="transmembrane region" description="Helical" evidence="3">
    <location>
        <begin position="134"/>
        <end position="156"/>
    </location>
</feature>
<proteinExistence type="inferred from homology"/>
<keyword evidence="3" id="KW-1133">Transmembrane helix</keyword>
<dbReference type="EMBL" id="CM018218">
    <property type="protein sequence ID" value="KAB2036187.1"/>
    <property type="molecule type" value="Genomic_DNA"/>
</dbReference>
<feature type="transmembrane region" description="Helical" evidence="3">
    <location>
        <begin position="271"/>
        <end position="291"/>
    </location>
</feature>
<comment type="similarity">
    <text evidence="2 3">Belongs to the HAK/KUP transporter (TC 2.A.72.3) family.</text>
</comment>
<feature type="transmembrane region" description="Helical" evidence="3">
    <location>
        <begin position="395"/>
        <end position="416"/>
    </location>
</feature>
<comment type="caution">
    <text evidence="3">Lacks conserved residue(s) required for the propagation of feature annotation.</text>
</comment>
<comment type="subcellular location">
    <subcellularLocation>
        <location evidence="1">Cell membrane</location>
        <topology evidence="1">Multi-pass membrane protein</topology>
    </subcellularLocation>
    <subcellularLocation>
        <location evidence="3">Membrane</location>
        <topology evidence="3">Multi-pass membrane protein</topology>
    </subcellularLocation>
</comment>
<dbReference type="InterPro" id="IPR003855">
    <property type="entry name" value="K+_transporter"/>
</dbReference>
<keyword evidence="3" id="KW-0406">Ion transport</keyword>
<dbReference type="Proteomes" id="UP000327439">
    <property type="component" value="Chromosome D04"/>
</dbReference>
<evidence type="ECO:0000256" key="3">
    <source>
        <dbReference type="RuleBase" id="RU321113"/>
    </source>
</evidence>
<dbReference type="GO" id="GO:0015079">
    <property type="term" value="F:potassium ion transmembrane transporter activity"/>
    <property type="evidence" value="ECO:0007669"/>
    <property type="project" value="UniProtKB-UniRule"/>
</dbReference>
<reference evidence="6" key="1">
    <citation type="journal article" date="2020" name="Nat. Genet.">
        <title>Genomic diversifications of five Gossypium allopolyploid species and their impact on cotton improvement.</title>
        <authorList>
            <person name="Chen Z.J."/>
            <person name="Sreedasyam A."/>
            <person name="Ando A."/>
            <person name="Song Q."/>
            <person name="De Santiago L.M."/>
            <person name="Hulse-Kemp A.M."/>
            <person name="Ding M."/>
            <person name="Ye W."/>
            <person name="Kirkbride R.C."/>
            <person name="Jenkins J."/>
            <person name="Plott C."/>
            <person name="Lovell J."/>
            <person name="Lin Y.M."/>
            <person name="Vaughn R."/>
            <person name="Liu B."/>
            <person name="Simpson S."/>
            <person name="Scheffler B.E."/>
            <person name="Wen L."/>
            <person name="Saski C.A."/>
            <person name="Grover C.E."/>
            <person name="Hu G."/>
            <person name="Conover J.L."/>
            <person name="Carlson J.W."/>
            <person name="Shu S."/>
            <person name="Boston L.B."/>
            <person name="Williams M."/>
            <person name="Peterson D.G."/>
            <person name="McGee K."/>
            <person name="Jones D.C."/>
            <person name="Wendel J.F."/>
            <person name="Stelly D.M."/>
            <person name="Grimwood J."/>
            <person name="Schmutz J."/>
        </authorList>
    </citation>
    <scope>NUCLEOTIDE SEQUENCE [LARGE SCALE GENOMIC DNA]</scope>
    <source>
        <strain evidence="6">cv. 3-79</strain>
    </source>
</reference>
<feature type="transmembrane region" description="Helical" evidence="3">
    <location>
        <begin position="44"/>
        <end position="65"/>
    </location>
</feature>
<dbReference type="PANTHER" id="PTHR30540">
    <property type="entry name" value="OSMOTIC STRESS POTASSIUM TRANSPORTER"/>
    <property type="match status" value="1"/>
</dbReference>
<keyword evidence="3" id="KW-0813">Transport</keyword>
<organism evidence="5 6">
    <name type="scientific">Gossypium barbadense</name>
    <name type="common">Sea Island cotton</name>
    <name type="synonym">Hibiscus barbadensis</name>
    <dbReference type="NCBI Taxonomy" id="3634"/>
    <lineage>
        <taxon>Eukaryota</taxon>
        <taxon>Viridiplantae</taxon>
        <taxon>Streptophyta</taxon>
        <taxon>Embryophyta</taxon>
        <taxon>Tracheophyta</taxon>
        <taxon>Spermatophyta</taxon>
        <taxon>Magnoliopsida</taxon>
        <taxon>eudicotyledons</taxon>
        <taxon>Gunneridae</taxon>
        <taxon>Pentapetalae</taxon>
        <taxon>rosids</taxon>
        <taxon>malvids</taxon>
        <taxon>Malvales</taxon>
        <taxon>Malvaceae</taxon>
        <taxon>Malvoideae</taxon>
        <taxon>Gossypium</taxon>
    </lineage>
</organism>
<dbReference type="NCBIfam" id="TIGR00794">
    <property type="entry name" value="kup"/>
    <property type="match status" value="1"/>
</dbReference>
<comment type="function">
    <text evidence="3">Potassium transporter.</text>
</comment>
<accession>A0A5J5RYU8</accession>
<protein>
    <recommendedName>
        <fullName evidence="3">Potassium transporter</fullName>
    </recommendedName>
</protein>
<sequence>MDLETGFHHVKKESWRTVLTLAYQSLGVVYGDLNIHHSETNEEIYGVLSFVFWTLTLAPLLKYVFIVLKADGNGEGGTFALYSLLCRHARVNSLPNCQLADEEPSEYKKDGGVNGVVPIGLKSSLEKHRVLQRFLLVLALIGTCMVIGDGILTPAISVFSAVSGLELSMLKEHHKYVEVPVTCIILICLFALQHYGTHRVGYLFAPVILIWLLCISSIGLYNIMYWNPHVYRALSPYYMRLVVLGGILLCITGSEAMFADLGHFSQLSIKIAFTSLVYPSLILACMGQAAYLSRHHNIESDYQIGFYVSVPEKLRWPVLVIAILAAVVGSQAIITGTFSIIKQCSSLGCFPKVKIVHTSSKIHSQIYIPEIYWLLMVLCLAVTVGFRDIHHMGNASGLAVITVMLVTSCLMSLVIVLCWQKSVFLAICFVFFFGTIEALYFTASLVKFLEGAWVPIALSFIFLIVMCVWHYGTLKKYEFDVQNKVSVNWLLTLGPDLGMLVSGIPAIFSDFVTNFPAFHQVLVFLCIKECRLYRCIVRYGYCDFHKDDIEFEKDLVCSIAEFARSENGSPNDVKVDWETDNDDKMKVVGTCSTHLDGIQMSEDDSNDIEEASPLELKEIQVRFIMPESPKMESEAMEELWELMEAREVGKNSRPSTLALTVPHVSTMEVGMVYHV</sequence>
<feature type="domain" description="K+ potassium transporter integral membrane" evidence="4">
    <location>
        <begin position="23"/>
        <end position="491"/>
    </location>
</feature>
<dbReference type="InterPro" id="IPR053951">
    <property type="entry name" value="K_trans_N"/>
</dbReference>
<evidence type="ECO:0000256" key="1">
    <source>
        <dbReference type="ARBA" id="ARBA00004651"/>
    </source>
</evidence>
<evidence type="ECO:0000313" key="6">
    <source>
        <dbReference type="Proteomes" id="UP000327439"/>
    </source>
</evidence>
<dbReference type="AlphaFoldDB" id="A0A5J5RYU8"/>
<evidence type="ECO:0000313" key="5">
    <source>
        <dbReference type="EMBL" id="KAB2036187.1"/>
    </source>
</evidence>
<dbReference type="GO" id="GO:0005886">
    <property type="term" value="C:plasma membrane"/>
    <property type="evidence" value="ECO:0007669"/>
    <property type="project" value="UniProtKB-SubCell"/>
</dbReference>
<dbReference type="OrthoDB" id="504708at2759"/>
<feature type="transmembrane region" description="Helical" evidence="3">
    <location>
        <begin position="316"/>
        <end position="341"/>
    </location>
</feature>